<dbReference type="RefSeq" id="WP_015249295.1">
    <property type="nucleotide sequence ID" value="NC_019892.1"/>
</dbReference>
<evidence type="ECO:0000256" key="1">
    <source>
        <dbReference type="SAM" id="MobiDB-lite"/>
    </source>
</evidence>
<protein>
    <submittedName>
        <fullName evidence="2">Uncharacterized protein</fullName>
    </submittedName>
</protein>
<dbReference type="HOGENOM" id="CLU_1460356_0_0_0"/>
<dbReference type="KEGG" id="saci:Sinac_6100"/>
<feature type="compositionally biased region" description="Basic and acidic residues" evidence="1">
    <location>
        <begin position="174"/>
        <end position="187"/>
    </location>
</feature>
<gene>
    <name evidence="2" type="ordered locus">Sinac_6100</name>
</gene>
<dbReference type="EMBL" id="CP003364">
    <property type="protein sequence ID" value="AGA30205.1"/>
    <property type="molecule type" value="Genomic_DNA"/>
</dbReference>
<evidence type="ECO:0000313" key="2">
    <source>
        <dbReference type="EMBL" id="AGA30205.1"/>
    </source>
</evidence>
<reference evidence="2 3" key="1">
    <citation type="submission" date="2012-02" db="EMBL/GenBank/DDBJ databases">
        <title>Complete sequence of chromosome of Singulisphaera acidiphila DSM 18658.</title>
        <authorList>
            <consortium name="US DOE Joint Genome Institute (JGI-PGF)"/>
            <person name="Lucas S."/>
            <person name="Copeland A."/>
            <person name="Lapidus A."/>
            <person name="Glavina del Rio T."/>
            <person name="Dalin E."/>
            <person name="Tice H."/>
            <person name="Bruce D."/>
            <person name="Goodwin L."/>
            <person name="Pitluck S."/>
            <person name="Peters L."/>
            <person name="Ovchinnikova G."/>
            <person name="Chertkov O."/>
            <person name="Kyrpides N."/>
            <person name="Mavromatis K."/>
            <person name="Ivanova N."/>
            <person name="Brettin T."/>
            <person name="Detter J.C."/>
            <person name="Han C."/>
            <person name="Larimer F."/>
            <person name="Land M."/>
            <person name="Hauser L."/>
            <person name="Markowitz V."/>
            <person name="Cheng J.-F."/>
            <person name="Hugenholtz P."/>
            <person name="Woyke T."/>
            <person name="Wu D."/>
            <person name="Tindall B."/>
            <person name="Pomrenke H."/>
            <person name="Brambilla E."/>
            <person name="Klenk H.-P."/>
            <person name="Eisen J.A."/>
        </authorList>
    </citation>
    <scope>NUCLEOTIDE SEQUENCE [LARGE SCALE GENOMIC DNA]</scope>
    <source>
        <strain evidence="3">ATCC BAA-1392 / DSM 18658 / VKM B-2454 / MOB10</strain>
    </source>
</reference>
<proteinExistence type="predicted"/>
<keyword evidence="3" id="KW-1185">Reference proteome</keyword>
<evidence type="ECO:0000313" key="3">
    <source>
        <dbReference type="Proteomes" id="UP000010798"/>
    </source>
</evidence>
<dbReference type="OrthoDB" id="94550at203682"/>
<dbReference type="AlphaFoldDB" id="L0DN02"/>
<sequence>MNPSSDFEIVRPKLDHLLSATGMSLKIAWKLTVSVLALAIVLGMLAGPTVQSESPSQKASDPVRVEGKEDCFRVITQLPTEGDTLKIELADTPNKLQMHLIYDKNGINHFFTVNHKLINIGYFKKQENEEVVSIRTPGAYYTIGLHDTGDSYVTVNAATKDRPKLGKIRVSPQGERRPTSDDIHAQR</sequence>
<feature type="region of interest" description="Disordered" evidence="1">
    <location>
        <begin position="163"/>
        <end position="187"/>
    </location>
</feature>
<name>L0DN02_SINAD</name>
<dbReference type="Proteomes" id="UP000010798">
    <property type="component" value="Chromosome"/>
</dbReference>
<organism evidence="2 3">
    <name type="scientific">Singulisphaera acidiphila (strain ATCC BAA-1392 / DSM 18658 / VKM B-2454 / MOB10)</name>
    <dbReference type="NCBI Taxonomy" id="886293"/>
    <lineage>
        <taxon>Bacteria</taxon>
        <taxon>Pseudomonadati</taxon>
        <taxon>Planctomycetota</taxon>
        <taxon>Planctomycetia</taxon>
        <taxon>Isosphaerales</taxon>
        <taxon>Isosphaeraceae</taxon>
        <taxon>Singulisphaera</taxon>
    </lineage>
</organism>
<accession>L0DN02</accession>